<evidence type="ECO:0008006" key="2">
    <source>
        <dbReference type="Google" id="ProtNLM"/>
    </source>
</evidence>
<accession>A0A644ZC29</accession>
<dbReference type="EMBL" id="VSSQ01008216">
    <property type="protein sequence ID" value="MPM38237.1"/>
    <property type="molecule type" value="Genomic_DNA"/>
</dbReference>
<dbReference type="AlphaFoldDB" id="A0A644ZC29"/>
<organism evidence="1">
    <name type="scientific">bioreactor metagenome</name>
    <dbReference type="NCBI Taxonomy" id="1076179"/>
    <lineage>
        <taxon>unclassified sequences</taxon>
        <taxon>metagenomes</taxon>
        <taxon>ecological metagenomes</taxon>
    </lineage>
</organism>
<gene>
    <name evidence="1" type="ORF">SDC9_84866</name>
</gene>
<proteinExistence type="predicted"/>
<protein>
    <recommendedName>
        <fullName evidence="2">Outer membrane protein beta-barrel domain-containing protein</fullName>
    </recommendedName>
</protein>
<name>A0A644ZC29_9ZZZZ</name>
<evidence type="ECO:0000313" key="1">
    <source>
        <dbReference type="EMBL" id="MPM38237.1"/>
    </source>
</evidence>
<reference evidence="1" key="1">
    <citation type="submission" date="2019-08" db="EMBL/GenBank/DDBJ databases">
        <authorList>
            <person name="Kucharzyk K."/>
            <person name="Murdoch R.W."/>
            <person name="Higgins S."/>
            <person name="Loffler F."/>
        </authorList>
    </citation>
    <scope>NUCLEOTIDE SEQUENCE</scope>
</reference>
<sequence length="224" mass="25723">MKKILLLLLIAFPILASAQVITYDTIRVSPDDERNIYRAQRQQQTTQTQQADQNRITQRPILLEREPASGFVLDKSKLLYGVNIGLSFSRNYSSFNLGPQVGYQFSNRFMAGAGIKYYYNKVRAFQYNEEYLYKNNLLGANLFGYFYPMRFLTVFAQPEINHLWLSLTNEDTGEVTKSSGFVPSFLVGGGLRMGRSHITLNYDLAQHTNSPYPRGWFLGFSAFF</sequence>
<comment type="caution">
    <text evidence="1">The sequence shown here is derived from an EMBL/GenBank/DDBJ whole genome shotgun (WGS) entry which is preliminary data.</text>
</comment>